<dbReference type="InterPro" id="IPR029045">
    <property type="entry name" value="ClpP/crotonase-like_dom_sf"/>
</dbReference>
<protein>
    <submittedName>
        <fullName evidence="2">S41 family peptidase</fullName>
    </submittedName>
</protein>
<dbReference type="PANTHER" id="PTHR11261:SF3">
    <property type="entry name" value="RETINOL-BINDING PROTEIN 3"/>
    <property type="match status" value="1"/>
</dbReference>
<dbReference type="Pfam" id="PF11918">
    <property type="entry name" value="Peptidase_S41_N"/>
    <property type="match status" value="1"/>
</dbReference>
<proteinExistence type="predicted"/>
<evidence type="ECO:0000313" key="3">
    <source>
        <dbReference type="Proteomes" id="UP000629098"/>
    </source>
</evidence>
<evidence type="ECO:0000313" key="2">
    <source>
        <dbReference type="EMBL" id="MBD2774731.1"/>
    </source>
</evidence>
<dbReference type="Gene3D" id="3.90.226.10">
    <property type="entry name" value="2-enoyl-CoA Hydratase, Chain A, domain 1"/>
    <property type="match status" value="1"/>
</dbReference>
<comment type="caution">
    <text evidence="2">The sequence shown here is derived from an EMBL/GenBank/DDBJ whole genome shotgun (WGS) entry which is preliminary data.</text>
</comment>
<dbReference type="SMART" id="SM00245">
    <property type="entry name" value="TSPc"/>
    <property type="match status" value="1"/>
</dbReference>
<dbReference type="GO" id="GO:0008236">
    <property type="term" value="F:serine-type peptidase activity"/>
    <property type="evidence" value="ECO:0007669"/>
    <property type="project" value="InterPro"/>
</dbReference>
<dbReference type="AlphaFoldDB" id="A0A8J6XL45"/>
<dbReference type="CDD" id="cd07563">
    <property type="entry name" value="Peptidase_S41_IRBP"/>
    <property type="match status" value="1"/>
</dbReference>
<sequence>MPKFNPEQPDITINAATRREVIEAITKTLDDYVFPIVAKEVQTNIRTRWQNGEYNSITSAIKFAQTLTDNIQAISKDKHLRVFYSHQPFPPTNEQGDIKEREKFQQSLAWENFGFHKVERLAGNIGYLDIRAFMPQKQAGETAIAAINFLSNTRALIIDLRQNGGGSPDMVALISTYLFDDKLVHLNDLHWREKDASGKYRDRIEQHWTLPYVPGERYLNKDVYILTSKDTFSAAEEFANNLQQLKRATIIGEITKGGANPGLFQPFNKHFGMFIPTGRAVNPITNTNWEGKGIQPDVKVSAEQAFKTAHLAAMKRVLVKTTDLKFVDELKKAIETVQKELAQQGNK</sequence>
<dbReference type="Proteomes" id="UP000629098">
    <property type="component" value="Unassembled WGS sequence"/>
</dbReference>
<dbReference type="PANTHER" id="PTHR11261">
    <property type="entry name" value="INTERPHOTORECEPTOR RETINOID-BINDING PROTEIN"/>
    <property type="match status" value="1"/>
</dbReference>
<dbReference type="RefSeq" id="WP_190832152.1">
    <property type="nucleotide sequence ID" value="NZ_CAWPPI010000072.1"/>
</dbReference>
<dbReference type="Gene3D" id="3.30.750.44">
    <property type="match status" value="1"/>
</dbReference>
<organism evidence="2 3">
    <name type="scientific">Iningainema tapete BLCC-T55</name>
    <dbReference type="NCBI Taxonomy" id="2748662"/>
    <lineage>
        <taxon>Bacteria</taxon>
        <taxon>Bacillati</taxon>
        <taxon>Cyanobacteriota</taxon>
        <taxon>Cyanophyceae</taxon>
        <taxon>Nostocales</taxon>
        <taxon>Scytonemataceae</taxon>
        <taxon>Iningainema tapete</taxon>
    </lineage>
</organism>
<name>A0A8J6XL45_9CYAN</name>
<feature type="domain" description="Tail specific protease" evidence="1">
    <location>
        <begin position="97"/>
        <end position="301"/>
    </location>
</feature>
<reference evidence="2" key="1">
    <citation type="submission" date="2020-09" db="EMBL/GenBank/DDBJ databases">
        <title>Iningainema tapete sp. nov. (Scytonemataceae, Cyanobacteria) from greenhouses in central Florida (USA) produces two types of nodularin with biosynthetic potential for microcystin-LR and anabaenopeptins.</title>
        <authorList>
            <person name="Berthold D.E."/>
            <person name="Lefler F.W."/>
            <person name="Huang I.-S."/>
            <person name="Abdulla H."/>
            <person name="Zimba P.V."/>
            <person name="Laughinghouse H.D. IV."/>
        </authorList>
    </citation>
    <scope>NUCLEOTIDE SEQUENCE</scope>
    <source>
        <strain evidence="2">BLCCT55</strain>
    </source>
</reference>
<dbReference type="GO" id="GO:0006508">
    <property type="term" value="P:proteolysis"/>
    <property type="evidence" value="ECO:0007669"/>
    <property type="project" value="InterPro"/>
</dbReference>
<dbReference type="EMBL" id="JACXAE010000072">
    <property type="protein sequence ID" value="MBD2774731.1"/>
    <property type="molecule type" value="Genomic_DNA"/>
</dbReference>
<evidence type="ECO:0000259" key="1">
    <source>
        <dbReference type="SMART" id="SM00245"/>
    </source>
</evidence>
<gene>
    <name evidence="2" type="ORF">ICL16_22340</name>
</gene>
<keyword evidence="3" id="KW-1185">Reference proteome</keyword>
<dbReference type="SUPFAM" id="SSF52096">
    <property type="entry name" value="ClpP/crotonase"/>
    <property type="match status" value="1"/>
</dbReference>
<dbReference type="InterPro" id="IPR005151">
    <property type="entry name" value="Tail-specific_protease"/>
</dbReference>
<dbReference type="Pfam" id="PF03572">
    <property type="entry name" value="Peptidase_S41"/>
    <property type="match status" value="1"/>
</dbReference>
<accession>A0A8J6XL45</accession>